<keyword evidence="7 9" id="KW-0472">Membrane</keyword>
<gene>
    <name evidence="12" type="ORF">QE152_g5467</name>
</gene>
<keyword evidence="6 9" id="KW-1133">Transmembrane helix</keyword>
<feature type="transmembrane region" description="Helical" evidence="9">
    <location>
        <begin position="300"/>
        <end position="332"/>
    </location>
</feature>
<dbReference type="SMART" id="SM00382">
    <property type="entry name" value="AAA"/>
    <property type="match status" value="1"/>
</dbReference>
<dbReference type="InterPro" id="IPR003593">
    <property type="entry name" value="AAA+_ATPase"/>
</dbReference>
<feature type="domain" description="ABC transporter" evidence="10">
    <location>
        <begin position="418"/>
        <end position="647"/>
    </location>
</feature>
<dbReference type="InterPro" id="IPR044726">
    <property type="entry name" value="ABCC_6TM_D2"/>
</dbReference>
<keyword evidence="4" id="KW-0547">Nucleotide-binding</keyword>
<feature type="compositionally biased region" description="Basic and acidic residues" evidence="8">
    <location>
        <begin position="17"/>
        <end position="32"/>
    </location>
</feature>
<proteinExistence type="predicted"/>
<evidence type="ECO:0000256" key="7">
    <source>
        <dbReference type="ARBA" id="ARBA00023136"/>
    </source>
</evidence>
<evidence type="ECO:0000256" key="2">
    <source>
        <dbReference type="ARBA" id="ARBA00022448"/>
    </source>
</evidence>
<dbReference type="Proteomes" id="UP001458880">
    <property type="component" value="Unassembled WGS sequence"/>
</dbReference>
<dbReference type="PANTHER" id="PTHR24223">
    <property type="entry name" value="ATP-BINDING CASSETTE SUB-FAMILY C"/>
    <property type="match status" value="1"/>
</dbReference>
<dbReference type="Gene3D" id="1.20.1560.10">
    <property type="entry name" value="ABC transporter type 1, transmembrane domain"/>
    <property type="match status" value="1"/>
</dbReference>
<dbReference type="InterPro" id="IPR036640">
    <property type="entry name" value="ABC1_TM_sf"/>
</dbReference>
<keyword evidence="3 9" id="KW-0812">Transmembrane</keyword>
<comment type="caution">
    <text evidence="12">The sequence shown here is derived from an EMBL/GenBank/DDBJ whole genome shotgun (WGS) entry which is preliminary data.</text>
</comment>
<keyword evidence="13" id="KW-1185">Reference proteome</keyword>
<dbReference type="PANTHER" id="PTHR24223:SF415">
    <property type="entry name" value="FI20190P1"/>
    <property type="match status" value="1"/>
</dbReference>
<dbReference type="AlphaFoldDB" id="A0AAW1MMK7"/>
<evidence type="ECO:0000256" key="1">
    <source>
        <dbReference type="ARBA" id="ARBA00004141"/>
    </source>
</evidence>
<dbReference type="Pfam" id="PF00005">
    <property type="entry name" value="ABC_tran"/>
    <property type="match status" value="1"/>
</dbReference>
<dbReference type="PROSITE" id="PS50929">
    <property type="entry name" value="ABC_TM1F"/>
    <property type="match status" value="1"/>
</dbReference>
<evidence type="ECO:0000256" key="5">
    <source>
        <dbReference type="ARBA" id="ARBA00022840"/>
    </source>
</evidence>
<keyword evidence="5" id="KW-0067">ATP-binding</keyword>
<evidence type="ECO:0000256" key="6">
    <source>
        <dbReference type="ARBA" id="ARBA00022989"/>
    </source>
</evidence>
<dbReference type="SUPFAM" id="SSF52540">
    <property type="entry name" value="P-loop containing nucleoside triphosphate hydrolases"/>
    <property type="match status" value="1"/>
</dbReference>
<feature type="transmembrane region" description="Helical" evidence="9">
    <location>
        <begin position="198"/>
        <end position="220"/>
    </location>
</feature>
<evidence type="ECO:0000259" key="10">
    <source>
        <dbReference type="PROSITE" id="PS50893"/>
    </source>
</evidence>
<comment type="subcellular location">
    <subcellularLocation>
        <location evidence="1">Membrane</location>
        <topology evidence="1">Multi-pass membrane protein</topology>
    </subcellularLocation>
</comment>
<dbReference type="FunFam" id="1.20.1560.10:FF:000014">
    <property type="entry name" value="Multidrug resistance-associated protein member 4"/>
    <property type="match status" value="1"/>
</dbReference>
<dbReference type="InterPro" id="IPR011527">
    <property type="entry name" value="ABC1_TM_dom"/>
</dbReference>
<evidence type="ECO:0000313" key="13">
    <source>
        <dbReference type="Proteomes" id="UP001458880"/>
    </source>
</evidence>
<dbReference type="PROSITE" id="PS50893">
    <property type="entry name" value="ABC_TRANSPORTER_2"/>
    <property type="match status" value="1"/>
</dbReference>
<protein>
    <submittedName>
        <fullName evidence="12">ABC transporter transmembrane region</fullName>
    </submittedName>
</protein>
<feature type="transmembrane region" description="Helical" evidence="9">
    <location>
        <begin position="126"/>
        <end position="148"/>
    </location>
</feature>
<feature type="domain" description="ABC transmembrane type-1" evidence="11">
    <location>
        <begin position="90"/>
        <end position="374"/>
    </location>
</feature>
<sequence>MNSNSPYLQFLAKKEEEIEKERDGKADEDSFGHGHSRKPSTVSAKSVVSEAHMDDLHTDLEKEHEEVVLSQGITAYNRYILAGANLFMRFLLPISLIFGQVVTSAGDYWLTFWVKSRFAAPSADYTYLYIYTGLIIGCIIFTIIRSLIYYKVCMNASQNLHDKMFHSLLRAPMRFFDTNPSGRILNRFSRDMGAMDEILPRVGLETITIFLVMCGILVMIAIVNYYMIIATIVLGSLFLVLRGWYVKTAKDIKHLEGIAKSPMLSHLSATLNGIATIRATKSEGVLKDGFDHHQNVHTSAWYLTLACMGAVGLWLDVLCVLFLLCIVFGFILMADYFEVSDSNVGLAVSQAMILTGMLQFGVRQSTEFINQMTSVERVLDYTEIKPEEDAASDNLNMTTIAPKTDTSDSENWPQFGRISFNHTYLRYSPDDDPVLNDLNFEIKPGEKIGIVGRTGAGKSSIISALFRLAPIEGGIFIDNIDTKTVPLSNLRDKISIIPQEPVLFSASVRYNLDPFGNYKDSEIYSVLEEVELKKAVPSLDFEITAGGSNFSIGQRQLLCLARAILRNNKILVLDEATANVDHRTDALIQATIRKKFAHCTVLTVAHRLNTIMDSHRILVMAAGRIVEFDHPYVLLQNTDGFLYKMVLETGPAMTEQLIDIAAQTCAKTKL</sequence>
<feature type="transmembrane region" description="Helical" evidence="9">
    <location>
        <begin position="86"/>
        <end position="106"/>
    </location>
</feature>
<dbReference type="GO" id="GO:0016020">
    <property type="term" value="C:membrane"/>
    <property type="evidence" value="ECO:0007669"/>
    <property type="project" value="UniProtKB-SubCell"/>
</dbReference>
<evidence type="ECO:0000259" key="11">
    <source>
        <dbReference type="PROSITE" id="PS50929"/>
    </source>
</evidence>
<feature type="region of interest" description="Disordered" evidence="8">
    <location>
        <begin position="17"/>
        <end position="44"/>
    </location>
</feature>
<dbReference type="InterPro" id="IPR050173">
    <property type="entry name" value="ABC_transporter_C-like"/>
</dbReference>
<evidence type="ECO:0000256" key="8">
    <source>
        <dbReference type="SAM" id="MobiDB-lite"/>
    </source>
</evidence>
<dbReference type="GO" id="GO:0140359">
    <property type="term" value="F:ABC-type transporter activity"/>
    <property type="evidence" value="ECO:0007669"/>
    <property type="project" value="InterPro"/>
</dbReference>
<feature type="transmembrane region" description="Helical" evidence="9">
    <location>
        <begin position="226"/>
        <end position="245"/>
    </location>
</feature>
<keyword evidence="2" id="KW-0813">Transport</keyword>
<dbReference type="InterPro" id="IPR027417">
    <property type="entry name" value="P-loop_NTPase"/>
</dbReference>
<reference evidence="12 13" key="1">
    <citation type="journal article" date="2024" name="BMC Genomics">
        <title>De novo assembly and annotation of Popillia japonica's genome with initial clues to its potential as an invasive pest.</title>
        <authorList>
            <person name="Cucini C."/>
            <person name="Boschi S."/>
            <person name="Funari R."/>
            <person name="Cardaioli E."/>
            <person name="Iannotti N."/>
            <person name="Marturano G."/>
            <person name="Paoli F."/>
            <person name="Bruttini M."/>
            <person name="Carapelli A."/>
            <person name="Frati F."/>
            <person name="Nardi F."/>
        </authorList>
    </citation>
    <scope>NUCLEOTIDE SEQUENCE [LARGE SCALE GENOMIC DNA]</scope>
    <source>
        <strain evidence="12">DMR45628</strain>
    </source>
</reference>
<name>A0AAW1MMK7_POPJA</name>
<dbReference type="GO" id="GO:0016887">
    <property type="term" value="F:ATP hydrolysis activity"/>
    <property type="evidence" value="ECO:0007669"/>
    <property type="project" value="InterPro"/>
</dbReference>
<dbReference type="CDD" id="cd03244">
    <property type="entry name" value="ABCC_MRP_domain2"/>
    <property type="match status" value="1"/>
</dbReference>
<dbReference type="CDD" id="cd18580">
    <property type="entry name" value="ABC_6TM_ABCC_D2"/>
    <property type="match status" value="1"/>
</dbReference>
<dbReference type="FunFam" id="3.40.50.300:FF:000163">
    <property type="entry name" value="Multidrug resistance-associated protein member 4"/>
    <property type="match status" value="1"/>
</dbReference>
<dbReference type="SUPFAM" id="SSF90123">
    <property type="entry name" value="ABC transporter transmembrane region"/>
    <property type="match status" value="1"/>
</dbReference>
<dbReference type="GO" id="GO:0005524">
    <property type="term" value="F:ATP binding"/>
    <property type="evidence" value="ECO:0007669"/>
    <property type="project" value="UniProtKB-KW"/>
</dbReference>
<evidence type="ECO:0000256" key="3">
    <source>
        <dbReference type="ARBA" id="ARBA00022692"/>
    </source>
</evidence>
<organism evidence="12 13">
    <name type="scientific">Popillia japonica</name>
    <name type="common">Japanese beetle</name>
    <dbReference type="NCBI Taxonomy" id="7064"/>
    <lineage>
        <taxon>Eukaryota</taxon>
        <taxon>Metazoa</taxon>
        <taxon>Ecdysozoa</taxon>
        <taxon>Arthropoda</taxon>
        <taxon>Hexapoda</taxon>
        <taxon>Insecta</taxon>
        <taxon>Pterygota</taxon>
        <taxon>Neoptera</taxon>
        <taxon>Endopterygota</taxon>
        <taxon>Coleoptera</taxon>
        <taxon>Polyphaga</taxon>
        <taxon>Scarabaeiformia</taxon>
        <taxon>Scarabaeidae</taxon>
        <taxon>Rutelinae</taxon>
        <taxon>Popillia</taxon>
    </lineage>
</organism>
<evidence type="ECO:0000313" key="12">
    <source>
        <dbReference type="EMBL" id="KAK9747228.1"/>
    </source>
</evidence>
<dbReference type="Gene3D" id="3.40.50.300">
    <property type="entry name" value="P-loop containing nucleotide triphosphate hydrolases"/>
    <property type="match status" value="1"/>
</dbReference>
<dbReference type="InterPro" id="IPR003439">
    <property type="entry name" value="ABC_transporter-like_ATP-bd"/>
</dbReference>
<dbReference type="EMBL" id="JASPKY010000032">
    <property type="protein sequence ID" value="KAK9747228.1"/>
    <property type="molecule type" value="Genomic_DNA"/>
</dbReference>
<evidence type="ECO:0000256" key="9">
    <source>
        <dbReference type="SAM" id="Phobius"/>
    </source>
</evidence>
<dbReference type="Pfam" id="PF00664">
    <property type="entry name" value="ABC_membrane"/>
    <property type="match status" value="1"/>
</dbReference>
<accession>A0AAW1MMK7</accession>
<evidence type="ECO:0000256" key="4">
    <source>
        <dbReference type="ARBA" id="ARBA00022741"/>
    </source>
</evidence>